<sequence length="960" mass="104373">MSRSLALLASVALVDGTSFARLQHAGFSIALASVLAQPVSSFQVNGPLRMASVRRSLAVRCQEGVPAKEEDPAPAVSDGMCALCGSKLFPNCNGQGRVVGGLTAIDVGGIKPFEWWPIKAYRPCPTAAAKGVRYSRVGQSLDEIVFKKNPKGGYYVHFASHARRSAARRLGASGSPGGSPLGLKPPAQRAAFDAFVELLIAEPQKMAHLAQDALARAQQRAGTGDTPTLPSNFARALRTEPYGVAREREQLEALIAALADERASVEADRAKAAHEAAVVRRERADLERAKADFERSQPEAAAARIQARVRALRTRIEYIRALSVRELDRERNERQRVAERQARRAARRDRDVQRQQDKAVHEIQRVGRGFLARRQMEVRRLAVTAAATRKRAEAAAVRAEVHARLGAMRNRSAAAALQAALRGFGVRRGVPNVVRLRAQAAARRQVDAHLARSRAVLVLQRIARGRRGRKRADAARQRAEAERVQRRRRQQTVATRAALDTKMQLRALAATLRVQAAARGRLARRAASLSRHEAAEASHAARVAVRERLRLRGAVLTLQRAARAYSARGRLAERRAAVAEKQLGAAYREEALLDRLRHAESSSAPKVQSTDHAMAEAAAPAHAPPLSKRGHNQRRRAALRLQAAARGSWARAQFARALEVRRTDEARMRQEKALVSAARQERRRERERLTAAAVRVQSIIRAHWGRLEAALRRDERDFSKLRSLAVAAQRAAPSPAAATGRQQPATVGQQPATARHNGSKSSAAVAASPRAIQPPSSSRLAITVHSAVLSEALHRHPRVQLAWVVVEIAGGRLLSAATRRLPLPAVGEPLRFDAPPATLELRSGPLAAELVALLRSGAEADNESDVVFSLFGASVNDPPQAALYLGEAYVNLHEQVAARVDVDASTPLTLLGSNAQGDDVAIGSLYVTVSVGALGALLRRDSPNKALDERFLERDFHYDD</sequence>
<evidence type="ECO:0000256" key="2">
    <source>
        <dbReference type="SAM" id="MobiDB-lite"/>
    </source>
</evidence>
<evidence type="ECO:0000256" key="1">
    <source>
        <dbReference type="SAM" id="Coils"/>
    </source>
</evidence>
<feature type="compositionally biased region" description="Low complexity" evidence="2">
    <location>
        <begin position="615"/>
        <end position="625"/>
    </location>
</feature>
<proteinExistence type="predicted"/>
<comment type="caution">
    <text evidence="4">The sequence shown here is derived from an EMBL/GenBank/DDBJ whole genome shotgun (WGS) entry which is preliminary data.</text>
</comment>
<dbReference type="Proteomes" id="UP000037460">
    <property type="component" value="Unassembled WGS sequence"/>
</dbReference>
<feature type="compositionally biased region" description="Polar residues" evidence="2">
    <location>
        <begin position="601"/>
        <end position="611"/>
    </location>
</feature>
<gene>
    <name evidence="4" type="ORF">Ctob_005484</name>
</gene>
<feature type="signal peptide" evidence="3">
    <location>
        <begin position="1"/>
        <end position="16"/>
    </location>
</feature>
<feature type="compositionally biased region" description="Polar residues" evidence="2">
    <location>
        <begin position="740"/>
        <end position="752"/>
    </location>
</feature>
<reference evidence="5" key="1">
    <citation type="journal article" date="2015" name="PLoS Genet.">
        <title>Genome Sequence and Transcriptome Analyses of Chrysochromulina tobin: Metabolic Tools for Enhanced Algal Fitness in the Prominent Order Prymnesiales (Haptophyceae).</title>
        <authorList>
            <person name="Hovde B.T."/>
            <person name="Deodato C.R."/>
            <person name="Hunsperger H.M."/>
            <person name="Ryken S.A."/>
            <person name="Yost W."/>
            <person name="Jha R.K."/>
            <person name="Patterson J."/>
            <person name="Monnat R.J. Jr."/>
            <person name="Barlow S.B."/>
            <person name="Starkenburg S.R."/>
            <person name="Cattolico R.A."/>
        </authorList>
    </citation>
    <scope>NUCLEOTIDE SEQUENCE</scope>
    <source>
        <strain evidence="5">CCMP291</strain>
    </source>
</reference>
<feature type="region of interest" description="Disordered" evidence="2">
    <location>
        <begin position="468"/>
        <end position="489"/>
    </location>
</feature>
<dbReference type="PROSITE" id="PS50096">
    <property type="entry name" value="IQ"/>
    <property type="match status" value="8"/>
</dbReference>
<evidence type="ECO:0000256" key="3">
    <source>
        <dbReference type="SAM" id="SignalP"/>
    </source>
</evidence>
<dbReference type="PANTHER" id="PTHR47721:SF2">
    <property type="entry name" value="OS01G0235100 PROTEIN"/>
    <property type="match status" value="1"/>
</dbReference>
<protein>
    <submittedName>
        <fullName evidence="4">Uncharacterized protein</fullName>
    </submittedName>
</protein>
<dbReference type="InterPro" id="IPR000048">
    <property type="entry name" value="IQ_motif_EF-hand-BS"/>
</dbReference>
<dbReference type="AlphaFoldDB" id="A0A0M0JZV7"/>
<dbReference type="PANTHER" id="PTHR47721">
    <property type="entry name" value="OS01G0235100 PROTEIN"/>
    <property type="match status" value="1"/>
</dbReference>
<evidence type="ECO:0000313" key="4">
    <source>
        <dbReference type="EMBL" id="KOO32181.1"/>
    </source>
</evidence>
<keyword evidence="5" id="KW-1185">Reference proteome</keyword>
<evidence type="ECO:0000313" key="5">
    <source>
        <dbReference type="Proteomes" id="UP000037460"/>
    </source>
</evidence>
<accession>A0A0M0JZV7</accession>
<feature type="region of interest" description="Disordered" evidence="2">
    <location>
        <begin position="731"/>
        <end position="772"/>
    </location>
</feature>
<name>A0A0M0JZV7_9EUKA</name>
<feature type="coiled-coil region" evidence="1">
    <location>
        <begin position="244"/>
        <end position="296"/>
    </location>
</feature>
<dbReference type="EMBL" id="JWZX01001831">
    <property type="protein sequence ID" value="KOO32181.1"/>
    <property type="molecule type" value="Genomic_DNA"/>
</dbReference>
<feature type="chain" id="PRO_5005602335" evidence="3">
    <location>
        <begin position="17"/>
        <end position="960"/>
    </location>
</feature>
<feature type="compositionally biased region" description="Basic and acidic residues" evidence="2">
    <location>
        <begin position="471"/>
        <end position="484"/>
    </location>
</feature>
<organism evidence="4 5">
    <name type="scientific">Chrysochromulina tobinii</name>
    <dbReference type="NCBI Taxonomy" id="1460289"/>
    <lineage>
        <taxon>Eukaryota</taxon>
        <taxon>Haptista</taxon>
        <taxon>Haptophyta</taxon>
        <taxon>Prymnesiophyceae</taxon>
        <taxon>Prymnesiales</taxon>
        <taxon>Chrysochromulinaceae</taxon>
        <taxon>Chrysochromulina</taxon>
    </lineage>
</organism>
<keyword evidence="3" id="KW-0732">Signal</keyword>
<keyword evidence="1" id="KW-0175">Coiled coil</keyword>
<dbReference type="OrthoDB" id="421474at2759"/>
<feature type="region of interest" description="Disordered" evidence="2">
    <location>
        <begin position="599"/>
        <end position="636"/>
    </location>
</feature>
<dbReference type="SMART" id="SM00015">
    <property type="entry name" value="IQ"/>
    <property type="match status" value="8"/>
</dbReference>
<feature type="region of interest" description="Disordered" evidence="2">
    <location>
        <begin position="330"/>
        <end position="358"/>
    </location>
</feature>